<dbReference type="EMBL" id="JBHSMA010000003">
    <property type="protein sequence ID" value="MFC5410322.1"/>
    <property type="molecule type" value="Genomic_DNA"/>
</dbReference>
<dbReference type="RefSeq" id="WP_379845668.1">
    <property type="nucleotide sequence ID" value="NZ_JBHSMA010000003.1"/>
</dbReference>
<dbReference type="InterPro" id="IPR002931">
    <property type="entry name" value="Transglutaminase-like"/>
</dbReference>
<dbReference type="Pfam" id="PF01841">
    <property type="entry name" value="Transglut_core"/>
    <property type="match status" value="1"/>
</dbReference>
<proteinExistence type="predicted"/>
<dbReference type="InterPro" id="IPR038765">
    <property type="entry name" value="Papain-like_cys_pep_sf"/>
</dbReference>
<dbReference type="Proteomes" id="UP001596106">
    <property type="component" value="Unassembled WGS sequence"/>
</dbReference>
<evidence type="ECO:0000313" key="3">
    <source>
        <dbReference type="Proteomes" id="UP001596106"/>
    </source>
</evidence>
<dbReference type="PANTHER" id="PTHR35532">
    <property type="entry name" value="SIMILAR TO POLYHYDROXYALKANOATE DEPOLYMERASE"/>
    <property type="match status" value="1"/>
</dbReference>
<keyword evidence="3" id="KW-1185">Reference proteome</keyword>
<reference evidence="3" key="1">
    <citation type="journal article" date="2019" name="Int. J. Syst. Evol. Microbiol.">
        <title>The Global Catalogue of Microorganisms (GCM) 10K type strain sequencing project: providing services to taxonomists for standard genome sequencing and annotation.</title>
        <authorList>
            <consortium name="The Broad Institute Genomics Platform"/>
            <consortium name="The Broad Institute Genome Sequencing Center for Infectious Disease"/>
            <person name="Wu L."/>
            <person name="Ma J."/>
        </authorList>
    </citation>
    <scope>NUCLEOTIDE SEQUENCE [LARGE SCALE GENOMIC DNA]</scope>
    <source>
        <strain evidence="3">CCUG 55250</strain>
    </source>
</reference>
<dbReference type="PROSITE" id="PS51257">
    <property type="entry name" value="PROKAR_LIPOPROTEIN"/>
    <property type="match status" value="1"/>
</dbReference>
<feature type="domain" description="Transglutaminase-like" evidence="1">
    <location>
        <begin position="149"/>
        <end position="229"/>
    </location>
</feature>
<organism evidence="2 3">
    <name type="scientific">Larkinella bovis</name>
    <dbReference type="NCBI Taxonomy" id="683041"/>
    <lineage>
        <taxon>Bacteria</taxon>
        <taxon>Pseudomonadati</taxon>
        <taxon>Bacteroidota</taxon>
        <taxon>Cytophagia</taxon>
        <taxon>Cytophagales</taxon>
        <taxon>Spirosomataceae</taxon>
        <taxon>Larkinella</taxon>
    </lineage>
</organism>
<gene>
    <name evidence="2" type="ORF">ACFPMF_13430</name>
</gene>
<dbReference type="SUPFAM" id="SSF54001">
    <property type="entry name" value="Cysteine proteinases"/>
    <property type="match status" value="1"/>
</dbReference>
<sequence length="494" mass="55613">MDMKFFRTLAFLTPILFSSCDKQAQKENLLKEVLAHYAAPGDSLQRKSALFLITHIDGNSTGESGTDDLGNVDAAYLIRNIDLALQAASQSLKTGSLSFADFCEYVLPYRLANEPLTAWREQNLKTYGPLRDSCRLVEDPNLALCTQLSARCGTGFRYNAQAAPARYQSWDDLIKNKEGDCWVMTSLVSYPARALGVAVTTDFVPMWGNSNGGPHAWNAMVSSKHGWAKFMGCESSPAFPADYDPLGVYHYQRRSAKVFRKTYSINQETLPHLIADEDAIPYNLRFDRVIDVTEEYVPTSDIEFELKDGLTPEMVYLATFSNGEWVPVFWAKPQKSHCRFSKMAKGLMYLPCTYHAGKGVTALDAPFYIDEATGRKVVCRPDARQKTVIAVTQMRDRIAEEAAVYGLGRTGIAFHLTMDSICLGQKYTAPVQNEFYRLYYWDNGWQPAGEQQKPAHGPLQFVNVPAGALYRVLPASSKNTERFFTYSHNQQLWW</sequence>
<evidence type="ECO:0000313" key="2">
    <source>
        <dbReference type="EMBL" id="MFC5410322.1"/>
    </source>
</evidence>
<name>A0ABW0IDX1_9BACT</name>
<protein>
    <submittedName>
        <fullName evidence="2">Transglutaminase domain-containing protein</fullName>
    </submittedName>
</protein>
<accession>A0ABW0IDX1</accession>
<comment type="caution">
    <text evidence="2">The sequence shown here is derived from an EMBL/GenBank/DDBJ whole genome shotgun (WGS) entry which is preliminary data.</text>
</comment>
<dbReference type="PANTHER" id="PTHR35532:SF5">
    <property type="entry name" value="CARBOHYDRATE-BINDING DOMAIN-CONTAINING PROTEIN"/>
    <property type="match status" value="1"/>
</dbReference>
<evidence type="ECO:0000259" key="1">
    <source>
        <dbReference type="Pfam" id="PF01841"/>
    </source>
</evidence>